<dbReference type="Proteomes" id="UP001500212">
    <property type="component" value="Unassembled WGS sequence"/>
</dbReference>
<gene>
    <name evidence="3" type="ORF">GCM10023195_35010</name>
</gene>
<sequence>MTRSTLRYISANRPRPVANTCQRRSPMPRRPSPLDPSASPLALFGAELRFLRERAGLSQDQAGTKANYSGSHIGAVERAEDMPLRKFAERMDEVLDGSGILLRLWDGLLKRSVHPPWFDWPVHESAADLLRSFELALVYGLLQTEAYARALLHGDEHQVRARLARQEILQRTEPEPPYLACVLDESVLWREVGGPEVMREQLQHLVAAVSERISVQILPCGLHRGVNGSFVLATVDDRREVAYVETAARGITTGEPADLARLTKRFESIRSRALPVDQSLELITRTVKERWS</sequence>
<dbReference type="Pfam" id="PF19054">
    <property type="entry name" value="DUF5753"/>
    <property type="match status" value="1"/>
</dbReference>
<evidence type="ECO:0000313" key="3">
    <source>
        <dbReference type="EMBL" id="GAA4608828.1"/>
    </source>
</evidence>
<dbReference type="InterPro" id="IPR001387">
    <property type="entry name" value="Cro/C1-type_HTH"/>
</dbReference>
<proteinExistence type="predicted"/>
<dbReference type="PROSITE" id="PS50943">
    <property type="entry name" value="HTH_CROC1"/>
    <property type="match status" value="1"/>
</dbReference>
<dbReference type="EMBL" id="BAABHJ010000008">
    <property type="protein sequence ID" value="GAA4608828.1"/>
    <property type="molecule type" value="Genomic_DNA"/>
</dbReference>
<organism evidence="3 4">
    <name type="scientific">Actinoallomurus liliacearum</name>
    <dbReference type="NCBI Taxonomy" id="1080073"/>
    <lineage>
        <taxon>Bacteria</taxon>
        <taxon>Bacillati</taxon>
        <taxon>Actinomycetota</taxon>
        <taxon>Actinomycetes</taxon>
        <taxon>Streptosporangiales</taxon>
        <taxon>Thermomonosporaceae</taxon>
        <taxon>Actinoallomurus</taxon>
    </lineage>
</organism>
<evidence type="ECO:0000259" key="2">
    <source>
        <dbReference type="PROSITE" id="PS50943"/>
    </source>
</evidence>
<accession>A0ABP8TKK3</accession>
<feature type="domain" description="HTH cro/C1-type" evidence="2">
    <location>
        <begin position="48"/>
        <end position="102"/>
    </location>
</feature>
<reference evidence="4" key="1">
    <citation type="journal article" date="2019" name="Int. J. Syst. Evol. Microbiol.">
        <title>The Global Catalogue of Microorganisms (GCM) 10K type strain sequencing project: providing services to taxonomists for standard genome sequencing and annotation.</title>
        <authorList>
            <consortium name="The Broad Institute Genomics Platform"/>
            <consortium name="The Broad Institute Genome Sequencing Center for Infectious Disease"/>
            <person name="Wu L."/>
            <person name="Ma J."/>
        </authorList>
    </citation>
    <scope>NUCLEOTIDE SEQUENCE [LARGE SCALE GENOMIC DNA]</scope>
    <source>
        <strain evidence="4">JCM 17938</strain>
    </source>
</reference>
<dbReference type="SMART" id="SM00530">
    <property type="entry name" value="HTH_XRE"/>
    <property type="match status" value="1"/>
</dbReference>
<dbReference type="CDD" id="cd00093">
    <property type="entry name" value="HTH_XRE"/>
    <property type="match status" value="1"/>
</dbReference>
<evidence type="ECO:0000313" key="4">
    <source>
        <dbReference type="Proteomes" id="UP001500212"/>
    </source>
</evidence>
<evidence type="ECO:0000256" key="1">
    <source>
        <dbReference type="SAM" id="MobiDB-lite"/>
    </source>
</evidence>
<dbReference type="Pfam" id="PF13560">
    <property type="entry name" value="HTH_31"/>
    <property type="match status" value="1"/>
</dbReference>
<name>A0ABP8TKK3_9ACTN</name>
<keyword evidence="4" id="KW-1185">Reference proteome</keyword>
<dbReference type="SUPFAM" id="SSF47413">
    <property type="entry name" value="lambda repressor-like DNA-binding domains"/>
    <property type="match status" value="1"/>
</dbReference>
<dbReference type="InterPro" id="IPR010982">
    <property type="entry name" value="Lambda_DNA-bd_dom_sf"/>
</dbReference>
<feature type="region of interest" description="Disordered" evidence="1">
    <location>
        <begin position="17"/>
        <end position="37"/>
    </location>
</feature>
<comment type="caution">
    <text evidence="3">The sequence shown here is derived from an EMBL/GenBank/DDBJ whole genome shotgun (WGS) entry which is preliminary data.</text>
</comment>
<protein>
    <submittedName>
        <fullName evidence="3">Helix-turn-helix transcriptional regulator</fullName>
    </submittedName>
</protein>
<dbReference type="InterPro" id="IPR043917">
    <property type="entry name" value="DUF5753"/>
</dbReference>
<dbReference type="Gene3D" id="1.10.260.40">
    <property type="entry name" value="lambda repressor-like DNA-binding domains"/>
    <property type="match status" value="1"/>
</dbReference>